<evidence type="ECO:0000256" key="10">
    <source>
        <dbReference type="ARBA" id="ARBA00022801"/>
    </source>
</evidence>
<dbReference type="GO" id="GO:0031966">
    <property type="term" value="C:mitochondrial membrane"/>
    <property type="evidence" value="ECO:0007669"/>
    <property type="project" value="UniProtKB-SubCell"/>
</dbReference>
<evidence type="ECO:0000256" key="17">
    <source>
        <dbReference type="ARBA" id="ARBA00029644"/>
    </source>
</evidence>
<proteinExistence type="inferred from homology"/>
<evidence type="ECO:0000256" key="3">
    <source>
        <dbReference type="ARBA" id="ARBA00004375"/>
    </source>
</evidence>
<reference evidence="19" key="1">
    <citation type="submission" date="2020-11" db="EMBL/GenBank/DDBJ databases">
        <authorList>
            <person name="Tran Van P."/>
        </authorList>
    </citation>
    <scope>NUCLEOTIDE SEQUENCE</scope>
</reference>
<comment type="subcellular location">
    <subcellularLocation>
        <location evidence="3">Mitochondrion intermembrane space</location>
        <topology evidence="3">Single-pass membrane protein</topology>
    </subcellularLocation>
    <subcellularLocation>
        <location evidence="2">Mitochondrion membrane</location>
        <topology evidence="2">Single-pass membrane protein</topology>
    </subcellularLocation>
</comment>
<evidence type="ECO:0000256" key="18">
    <source>
        <dbReference type="ARBA" id="ARBA00035606"/>
    </source>
</evidence>
<dbReference type="EC" id="3.4.21.108" evidence="5"/>
<dbReference type="AlphaFoldDB" id="A0A7R9KLX2"/>
<evidence type="ECO:0000256" key="1">
    <source>
        <dbReference type="ARBA" id="ARBA00001760"/>
    </source>
</evidence>
<dbReference type="OrthoDB" id="4217619at2759"/>
<evidence type="ECO:0000256" key="7">
    <source>
        <dbReference type="ARBA" id="ARBA00022670"/>
    </source>
</evidence>
<dbReference type="PANTHER" id="PTHR22939">
    <property type="entry name" value="SERINE PROTEASE FAMILY S1C HTRA-RELATED"/>
    <property type="match status" value="1"/>
</dbReference>
<keyword evidence="7" id="KW-0645">Protease</keyword>
<dbReference type="PANTHER" id="PTHR22939:SF129">
    <property type="entry name" value="SERINE PROTEASE HTRA2, MITOCHONDRIAL"/>
    <property type="match status" value="1"/>
</dbReference>
<evidence type="ECO:0000256" key="11">
    <source>
        <dbReference type="ARBA" id="ARBA00022825"/>
    </source>
</evidence>
<evidence type="ECO:0000256" key="12">
    <source>
        <dbReference type="ARBA" id="ARBA00022946"/>
    </source>
</evidence>
<keyword evidence="9" id="KW-0053">Apoptosis</keyword>
<keyword evidence="15" id="KW-0472">Membrane</keyword>
<evidence type="ECO:0000256" key="9">
    <source>
        <dbReference type="ARBA" id="ARBA00022703"/>
    </source>
</evidence>
<dbReference type="GO" id="GO:0007005">
    <property type="term" value="P:mitochondrion organization"/>
    <property type="evidence" value="ECO:0007669"/>
    <property type="project" value="UniProtKB-ARBA"/>
</dbReference>
<keyword evidence="11" id="KW-0720">Serine protease</keyword>
<evidence type="ECO:0000313" key="19">
    <source>
        <dbReference type="EMBL" id="CAD7625591.1"/>
    </source>
</evidence>
<organism evidence="19">
    <name type="scientific">Medioppia subpectinata</name>
    <dbReference type="NCBI Taxonomy" id="1979941"/>
    <lineage>
        <taxon>Eukaryota</taxon>
        <taxon>Metazoa</taxon>
        <taxon>Ecdysozoa</taxon>
        <taxon>Arthropoda</taxon>
        <taxon>Chelicerata</taxon>
        <taxon>Arachnida</taxon>
        <taxon>Acari</taxon>
        <taxon>Acariformes</taxon>
        <taxon>Sarcoptiformes</taxon>
        <taxon>Oribatida</taxon>
        <taxon>Brachypylina</taxon>
        <taxon>Oppioidea</taxon>
        <taxon>Oppiidae</taxon>
        <taxon>Medioppia</taxon>
    </lineage>
</organism>
<keyword evidence="20" id="KW-1185">Reference proteome</keyword>
<dbReference type="Pfam" id="PF13365">
    <property type="entry name" value="Trypsin_2"/>
    <property type="match status" value="1"/>
</dbReference>
<keyword evidence="16" id="KW-0865">Zymogen</keyword>
<keyword evidence="8" id="KW-0812">Transmembrane</keyword>
<keyword evidence="10" id="KW-0378">Hydrolase</keyword>
<comment type="function">
    <text evidence="18">Serine protease that shows proteolytic activity against a non-specific substrate beta-casein. Promotes or induces cell death either by direct binding to and inhibition of BIRC proteins (also called inhibitor of apoptosis proteins, IAPs), leading to an increase in caspase activity, or by a BIRC inhibition-independent, caspase-independent and serine protease activity-dependent mechanism. Can antagonize antiapoptotic activity of th/Diap1 by directly inducing the degradation of th/Diap1.</text>
</comment>
<evidence type="ECO:0000256" key="8">
    <source>
        <dbReference type="ARBA" id="ARBA00022692"/>
    </source>
</evidence>
<dbReference type="GO" id="GO:0043065">
    <property type="term" value="P:positive regulation of apoptotic process"/>
    <property type="evidence" value="ECO:0007669"/>
    <property type="project" value="TreeGrafter"/>
</dbReference>
<dbReference type="EMBL" id="OC857746">
    <property type="protein sequence ID" value="CAD7625591.1"/>
    <property type="molecule type" value="Genomic_DNA"/>
</dbReference>
<gene>
    <name evidence="19" type="ORF">OSB1V03_LOCUS6024</name>
</gene>
<evidence type="ECO:0000256" key="2">
    <source>
        <dbReference type="ARBA" id="ARBA00004304"/>
    </source>
</evidence>
<dbReference type="EMBL" id="CAJPIZ010003171">
    <property type="protein sequence ID" value="CAG2106021.1"/>
    <property type="molecule type" value="Genomic_DNA"/>
</dbReference>
<dbReference type="GO" id="GO:0005758">
    <property type="term" value="C:mitochondrial intermembrane space"/>
    <property type="evidence" value="ECO:0007669"/>
    <property type="project" value="UniProtKB-SubCell"/>
</dbReference>
<evidence type="ECO:0000256" key="5">
    <source>
        <dbReference type="ARBA" id="ARBA00013033"/>
    </source>
</evidence>
<evidence type="ECO:0000313" key="20">
    <source>
        <dbReference type="Proteomes" id="UP000759131"/>
    </source>
</evidence>
<name>A0A7R9KLX2_9ACAR</name>
<evidence type="ECO:0000256" key="6">
    <source>
        <dbReference type="ARBA" id="ARBA00016929"/>
    </source>
</evidence>
<keyword evidence="13" id="KW-1133">Transmembrane helix</keyword>
<keyword evidence="12" id="KW-0809">Transit peptide</keyword>
<dbReference type="SUPFAM" id="SSF50494">
    <property type="entry name" value="Trypsin-like serine proteases"/>
    <property type="match status" value="1"/>
</dbReference>
<sequence length="311" mass="34273">MARSLASLSLAVRQTLRSTTRPSLHHSINYCLAFIAVTIGSIYCIKSYDATKKKKFHQYFEREDCLNKRHHLLQSFNKCLTPLLSPFVSIRRAHLFLKSDVKEETDSLSASKRFNFIADVTERVSSALVYIEVQGRHPFYPELTVSVSSGSGFLVHSSGLVLTNAHVVANASVVSVKLFDGRIVSGRVEYVDHRLDLATVRLETSAETFPYINFGDSYNCRTGEWVIAMGSPFSLSNTITVGVISSVRRKSRELGLNLKEIDFIQTDASINAGNSGGPLVNLDGEAIGINTMKVTAGISFAIPSNYAKGFH</sequence>
<evidence type="ECO:0000256" key="15">
    <source>
        <dbReference type="ARBA" id="ARBA00023136"/>
    </source>
</evidence>
<dbReference type="GO" id="GO:0006508">
    <property type="term" value="P:proteolysis"/>
    <property type="evidence" value="ECO:0007669"/>
    <property type="project" value="UniProtKB-KW"/>
</dbReference>
<comment type="similarity">
    <text evidence="4">Belongs to the peptidase S1C family.</text>
</comment>
<evidence type="ECO:0000256" key="13">
    <source>
        <dbReference type="ARBA" id="ARBA00022989"/>
    </source>
</evidence>
<dbReference type="InterPro" id="IPR009003">
    <property type="entry name" value="Peptidase_S1_PA"/>
</dbReference>
<dbReference type="PRINTS" id="PR00834">
    <property type="entry name" value="PROTEASES2C"/>
</dbReference>
<dbReference type="Proteomes" id="UP000759131">
    <property type="component" value="Unassembled WGS sequence"/>
</dbReference>
<accession>A0A7R9KLX2</accession>
<dbReference type="InterPro" id="IPR001940">
    <property type="entry name" value="Peptidase_S1C"/>
</dbReference>
<comment type="catalytic activity">
    <reaction evidence="1">
        <text>Cleavage of non-polar aliphatic amino-acids at the P1 position, with a preference for Val, Ile and Met. At the P2 and P3 positions, Arg is selected most strongly with a secondary preference for other hydrophilic residues.</text>
        <dbReference type="EC" id="3.4.21.108"/>
    </reaction>
</comment>
<dbReference type="GO" id="GO:0006915">
    <property type="term" value="P:apoptotic process"/>
    <property type="evidence" value="ECO:0007669"/>
    <property type="project" value="UniProtKB-KW"/>
</dbReference>
<dbReference type="GO" id="GO:0004252">
    <property type="term" value="F:serine-type endopeptidase activity"/>
    <property type="evidence" value="ECO:0007669"/>
    <property type="project" value="InterPro"/>
</dbReference>
<evidence type="ECO:0000256" key="4">
    <source>
        <dbReference type="ARBA" id="ARBA00010541"/>
    </source>
</evidence>
<dbReference type="FunFam" id="2.40.10.120:FF:000004">
    <property type="entry name" value="Serine protease HTRA2, mitochondrial"/>
    <property type="match status" value="1"/>
</dbReference>
<evidence type="ECO:0000256" key="14">
    <source>
        <dbReference type="ARBA" id="ARBA00023128"/>
    </source>
</evidence>
<keyword evidence="14" id="KW-0496">Mitochondrion</keyword>
<evidence type="ECO:0000256" key="16">
    <source>
        <dbReference type="ARBA" id="ARBA00023145"/>
    </source>
</evidence>
<protein>
    <recommendedName>
        <fullName evidence="6">Serine protease HTRA2, mitochondrial</fullName>
        <ecNumber evidence="5">3.4.21.108</ecNumber>
    </recommendedName>
    <alternativeName>
        <fullName evidence="17">High temperature requirement protein A2</fullName>
    </alternativeName>
</protein>
<dbReference type="Gene3D" id="2.40.10.120">
    <property type="match status" value="1"/>
</dbReference>